<organism evidence="3 4">
    <name type="scientific">Desulfosporosinus fructosivorans</name>
    <dbReference type="NCBI Taxonomy" id="2018669"/>
    <lineage>
        <taxon>Bacteria</taxon>
        <taxon>Bacillati</taxon>
        <taxon>Bacillota</taxon>
        <taxon>Clostridia</taxon>
        <taxon>Eubacteriales</taxon>
        <taxon>Desulfitobacteriaceae</taxon>
        <taxon>Desulfosporosinus</taxon>
    </lineage>
</organism>
<dbReference type="AlphaFoldDB" id="A0A4Z0QZQ5"/>
<evidence type="ECO:0000259" key="2">
    <source>
        <dbReference type="Pfam" id="PF11795"/>
    </source>
</evidence>
<evidence type="ECO:0000313" key="4">
    <source>
        <dbReference type="Proteomes" id="UP000298460"/>
    </source>
</evidence>
<dbReference type="Pfam" id="PF09983">
    <property type="entry name" value="JetD_C"/>
    <property type="match status" value="1"/>
</dbReference>
<dbReference type="OrthoDB" id="322908at2"/>
<comment type="caution">
    <text evidence="3">The sequence shown here is derived from an EMBL/GenBank/DDBJ whole genome shotgun (WGS) entry which is preliminary data.</text>
</comment>
<sequence length="396" mass="46064">MSIKWSDPPWIREQLRRKWDSGRILRSLLMPDDLFPLRIPLKKPQSSEVNENFAEISRWIKSLKNQSKQETGFGYELVEKEMVHRQSGRNLLPTHALIPTIRDALRLLRKEREGDRFLELARLIQAEWPVLQEWIVKHPHKVLAAGADWSGILAVLSWFFSHPRCGLYLRQLDIPGIDTKFIEQRKGFLTELLNIILPDEAIDNSASSFELRYGLQSKPVQVRLRFLNRQQYLQGISDLTIPVEQLAEFNPPVSKVFITENEINGLCFPDVKEALVIFGLGYGVEVLKSVTWLKEKAIYYWGDIDTHGFAILDQVRSFLPQAQSLLMDERILMSHQHLWVREEKPSFTQLNRLTADEHRLVSSLQNNTWGQGVRLEQERVSFQEVKEAVDRLDHNG</sequence>
<dbReference type="InterPro" id="IPR014544">
    <property type="entry name" value="UCP028408"/>
</dbReference>
<feature type="domain" description="Wadjet protein JetD C-terminal" evidence="1">
    <location>
        <begin position="214"/>
        <end position="388"/>
    </location>
</feature>
<gene>
    <name evidence="3" type="ORF">E4K67_20215</name>
</gene>
<feature type="domain" description="DUF3322" evidence="2">
    <location>
        <begin position="9"/>
        <end position="193"/>
    </location>
</feature>
<evidence type="ECO:0000259" key="1">
    <source>
        <dbReference type="Pfam" id="PF09983"/>
    </source>
</evidence>
<reference evidence="3 4" key="1">
    <citation type="submission" date="2019-03" db="EMBL/GenBank/DDBJ databases">
        <title>Draft Genome Sequence of Desulfosporosinus fructosivorans Strain 63.6F, Isolated from Marine Sediment in the Baltic Sea.</title>
        <authorList>
            <person name="Hausmann B."/>
            <person name="Vandieken V."/>
            <person name="Pjevac P."/>
            <person name="Schreck K."/>
            <person name="Herbold C.W."/>
            <person name="Loy A."/>
        </authorList>
    </citation>
    <scope>NUCLEOTIDE SEQUENCE [LARGE SCALE GENOMIC DNA]</scope>
    <source>
        <strain evidence="3 4">63.6F</strain>
    </source>
</reference>
<protein>
    <recommendedName>
        <fullName evidence="5">DUF3322 and DUF2220 domain-containing protein</fullName>
    </recommendedName>
</protein>
<dbReference type="EMBL" id="SPQQ01000008">
    <property type="protein sequence ID" value="TGE36272.1"/>
    <property type="molecule type" value="Genomic_DNA"/>
</dbReference>
<accession>A0A4Z0QZQ5</accession>
<name>A0A4Z0QZQ5_9FIRM</name>
<dbReference type="Pfam" id="PF11795">
    <property type="entry name" value="DUF3322"/>
    <property type="match status" value="1"/>
</dbReference>
<evidence type="ECO:0000313" key="3">
    <source>
        <dbReference type="EMBL" id="TGE36272.1"/>
    </source>
</evidence>
<evidence type="ECO:0008006" key="5">
    <source>
        <dbReference type="Google" id="ProtNLM"/>
    </source>
</evidence>
<dbReference type="RefSeq" id="WP_135550045.1">
    <property type="nucleotide sequence ID" value="NZ_SPQQ01000008.1"/>
</dbReference>
<keyword evidence="4" id="KW-1185">Reference proteome</keyword>
<dbReference type="Proteomes" id="UP000298460">
    <property type="component" value="Unassembled WGS sequence"/>
</dbReference>
<dbReference type="InterPro" id="IPR024537">
    <property type="entry name" value="DUF3322"/>
</dbReference>
<dbReference type="PIRSF" id="PIRSF028408">
    <property type="entry name" value="UCP028408"/>
    <property type="match status" value="1"/>
</dbReference>
<proteinExistence type="predicted"/>
<dbReference type="InterPro" id="IPR024534">
    <property type="entry name" value="JetD_C"/>
</dbReference>